<feature type="transmembrane region" description="Helical" evidence="1">
    <location>
        <begin position="157"/>
        <end position="181"/>
    </location>
</feature>
<keyword evidence="1" id="KW-0472">Membrane</keyword>
<sequence>MEEKRKISLIQLLFVTYYPFGYKPCVEIITSRKSGFISIKKTKRKFDKIISLVPILCLFLTGFFCGIALLVVAIESKTCSKMILNPKVWTWSVGLLLAFCGTIGYKVWIVDRIDVTVKMANEMITIERELLSELSLSRRGLQSASTQFKFFDWLTRIFYIAPPVLIVAVMNVGAEPFLFLLKYALQFDIFFTLFTHLWLPGYYKIFQIIALPIIIWPMYNLILYEVTRTGFLFFSATMNTGAKTLSIFHSLQEQIQRGVFLHKKYFLYYSRIRIISQSVDHAIKITLLLLITLLGLITCITTFVAIRFSDKYSVGMTVLDGINGIAFLLFLEVILRTFGRCDKMCRRFLRCCKNVEPLCGMSREKRRVYLKRVDSLPRLTLPVGVGQFRLIRLTKDSKANILFYLTGIIGNALITF</sequence>
<feature type="transmembrane region" description="Helical" evidence="1">
    <location>
        <begin position="285"/>
        <end position="306"/>
    </location>
</feature>
<proteinExistence type="predicted"/>
<feature type="transmembrane region" description="Helical" evidence="1">
    <location>
        <begin position="49"/>
        <end position="74"/>
    </location>
</feature>
<dbReference type="AlphaFoldDB" id="A0A226DT16"/>
<keyword evidence="1" id="KW-0812">Transmembrane</keyword>
<feature type="transmembrane region" description="Helical" evidence="1">
    <location>
        <begin position="89"/>
        <end position="109"/>
    </location>
</feature>
<evidence type="ECO:0000256" key="1">
    <source>
        <dbReference type="SAM" id="Phobius"/>
    </source>
</evidence>
<evidence type="ECO:0008006" key="4">
    <source>
        <dbReference type="Google" id="ProtNLM"/>
    </source>
</evidence>
<evidence type="ECO:0000313" key="3">
    <source>
        <dbReference type="Proteomes" id="UP000198287"/>
    </source>
</evidence>
<reference evidence="2 3" key="1">
    <citation type="submission" date="2015-12" db="EMBL/GenBank/DDBJ databases">
        <title>The genome of Folsomia candida.</title>
        <authorList>
            <person name="Faddeeva A."/>
            <person name="Derks M.F."/>
            <person name="Anvar Y."/>
            <person name="Smit S."/>
            <person name="Van Straalen N."/>
            <person name="Roelofs D."/>
        </authorList>
    </citation>
    <scope>NUCLEOTIDE SEQUENCE [LARGE SCALE GENOMIC DNA]</scope>
    <source>
        <strain evidence="2 3">VU population</strain>
        <tissue evidence="2">Whole body</tissue>
    </source>
</reference>
<evidence type="ECO:0000313" key="2">
    <source>
        <dbReference type="EMBL" id="OXA48168.1"/>
    </source>
</evidence>
<organism evidence="2 3">
    <name type="scientific">Folsomia candida</name>
    <name type="common">Springtail</name>
    <dbReference type="NCBI Taxonomy" id="158441"/>
    <lineage>
        <taxon>Eukaryota</taxon>
        <taxon>Metazoa</taxon>
        <taxon>Ecdysozoa</taxon>
        <taxon>Arthropoda</taxon>
        <taxon>Hexapoda</taxon>
        <taxon>Collembola</taxon>
        <taxon>Entomobryomorpha</taxon>
        <taxon>Isotomoidea</taxon>
        <taxon>Isotomidae</taxon>
        <taxon>Proisotominae</taxon>
        <taxon>Folsomia</taxon>
    </lineage>
</organism>
<dbReference type="Proteomes" id="UP000198287">
    <property type="component" value="Unassembled WGS sequence"/>
</dbReference>
<feature type="transmembrane region" description="Helical" evidence="1">
    <location>
        <begin position="201"/>
        <end position="222"/>
    </location>
</feature>
<protein>
    <recommendedName>
        <fullName evidence="4">Gustatory receptor</fullName>
    </recommendedName>
</protein>
<gene>
    <name evidence="2" type="ORF">Fcan01_16889</name>
</gene>
<keyword evidence="3" id="KW-1185">Reference proteome</keyword>
<comment type="caution">
    <text evidence="2">The sequence shown here is derived from an EMBL/GenBank/DDBJ whole genome shotgun (WGS) entry which is preliminary data.</text>
</comment>
<name>A0A226DT16_FOLCA</name>
<feature type="transmembrane region" description="Helical" evidence="1">
    <location>
        <begin position="312"/>
        <end position="335"/>
    </location>
</feature>
<dbReference type="EMBL" id="LNIX01000012">
    <property type="protein sequence ID" value="OXA48168.1"/>
    <property type="molecule type" value="Genomic_DNA"/>
</dbReference>
<keyword evidence="1" id="KW-1133">Transmembrane helix</keyword>
<accession>A0A226DT16</accession>